<organism evidence="14 15">
    <name type="scientific">Phtheirospermum japonicum</name>
    <dbReference type="NCBI Taxonomy" id="374723"/>
    <lineage>
        <taxon>Eukaryota</taxon>
        <taxon>Viridiplantae</taxon>
        <taxon>Streptophyta</taxon>
        <taxon>Embryophyta</taxon>
        <taxon>Tracheophyta</taxon>
        <taxon>Spermatophyta</taxon>
        <taxon>Magnoliopsida</taxon>
        <taxon>eudicotyledons</taxon>
        <taxon>Gunneridae</taxon>
        <taxon>Pentapetalae</taxon>
        <taxon>asterids</taxon>
        <taxon>lamiids</taxon>
        <taxon>Lamiales</taxon>
        <taxon>Orobanchaceae</taxon>
        <taxon>Orobanchaceae incertae sedis</taxon>
        <taxon>Phtheirospermum</taxon>
    </lineage>
</organism>
<dbReference type="InterPro" id="IPR001638">
    <property type="entry name" value="Solute-binding_3/MltF_N"/>
</dbReference>
<dbReference type="Gene3D" id="3.40.190.10">
    <property type="entry name" value="Periplasmic binding protein-like II"/>
    <property type="match status" value="2"/>
</dbReference>
<name>A0A830CZM8_9LAMI</name>
<evidence type="ECO:0000256" key="1">
    <source>
        <dbReference type="ARBA" id="ARBA00004141"/>
    </source>
</evidence>
<comment type="caution">
    <text evidence="14">The sequence shown here is derived from an EMBL/GenBank/DDBJ whole genome shotgun (WGS) entry which is preliminary data.</text>
</comment>
<dbReference type="InterPro" id="IPR001320">
    <property type="entry name" value="Iontro_rcpt_C"/>
</dbReference>
<evidence type="ECO:0000256" key="7">
    <source>
        <dbReference type="ARBA" id="ARBA00023170"/>
    </source>
</evidence>
<evidence type="ECO:0000256" key="11">
    <source>
        <dbReference type="SAM" id="MobiDB-lite"/>
    </source>
</evidence>
<evidence type="ECO:0000256" key="2">
    <source>
        <dbReference type="ARBA" id="ARBA00022448"/>
    </source>
</evidence>
<evidence type="ECO:0000256" key="6">
    <source>
        <dbReference type="ARBA" id="ARBA00023136"/>
    </source>
</evidence>
<dbReference type="SUPFAM" id="SSF53850">
    <property type="entry name" value="Periplasmic binding protein-like II"/>
    <property type="match status" value="1"/>
</dbReference>
<keyword evidence="15" id="KW-1185">Reference proteome</keyword>
<evidence type="ECO:0000256" key="4">
    <source>
        <dbReference type="ARBA" id="ARBA00022989"/>
    </source>
</evidence>
<evidence type="ECO:0000256" key="12">
    <source>
        <dbReference type="SAM" id="Phobius"/>
    </source>
</evidence>
<evidence type="ECO:0000256" key="9">
    <source>
        <dbReference type="ARBA" id="ARBA00023286"/>
    </source>
</evidence>
<evidence type="ECO:0000256" key="10">
    <source>
        <dbReference type="ARBA" id="ARBA00023303"/>
    </source>
</evidence>
<keyword evidence="7 14" id="KW-0675">Receptor</keyword>
<keyword evidence="4 12" id="KW-1133">Transmembrane helix</keyword>
<dbReference type="EMBL" id="BMAC01000629">
    <property type="protein sequence ID" value="GFQ00466.1"/>
    <property type="molecule type" value="Genomic_DNA"/>
</dbReference>
<feature type="compositionally biased region" description="Basic and acidic residues" evidence="11">
    <location>
        <begin position="572"/>
        <end position="583"/>
    </location>
</feature>
<dbReference type="Pfam" id="PF00060">
    <property type="entry name" value="Lig_chan"/>
    <property type="match status" value="1"/>
</dbReference>
<dbReference type="OrthoDB" id="5984008at2759"/>
<accession>A0A830CZM8</accession>
<evidence type="ECO:0000259" key="13">
    <source>
        <dbReference type="SMART" id="SM00079"/>
    </source>
</evidence>
<feature type="domain" description="Ionotropic glutamate receptor C-terminal" evidence="13">
    <location>
        <begin position="18"/>
        <end position="338"/>
    </location>
</feature>
<keyword evidence="3 12" id="KW-0812">Transmembrane</keyword>
<evidence type="ECO:0000313" key="14">
    <source>
        <dbReference type="EMBL" id="GFQ00466.1"/>
    </source>
</evidence>
<keyword evidence="5" id="KW-0406">Ion transport</keyword>
<keyword evidence="8" id="KW-0325">Glycoprotein</keyword>
<feature type="compositionally biased region" description="Basic residues" evidence="11">
    <location>
        <begin position="584"/>
        <end position="599"/>
    </location>
</feature>
<evidence type="ECO:0000313" key="15">
    <source>
        <dbReference type="Proteomes" id="UP000653305"/>
    </source>
</evidence>
<feature type="transmembrane region" description="Helical" evidence="12">
    <location>
        <begin position="137"/>
        <end position="155"/>
    </location>
</feature>
<keyword evidence="9" id="KW-1071">Ligand-gated ion channel</keyword>
<feature type="region of interest" description="Disordered" evidence="11">
    <location>
        <begin position="387"/>
        <end position="413"/>
    </location>
</feature>
<dbReference type="GO" id="GO:0015276">
    <property type="term" value="F:ligand-gated monoatomic ion channel activity"/>
    <property type="evidence" value="ECO:0007669"/>
    <property type="project" value="InterPro"/>
</dbReference>
<protein>
    <submittedName>
        <fullName evidence="14">Glutamate receptor 2.2</fullName>
    </submittedName>
</protein>
<dbReference type="SMART" id="SM00079">
    <property type="entry name" value="PBPe"/>
    <property type="match status" value="1"/>
</dbReference>
<dbReference type="GO" id="GO:0016020">
    <property type="term" value="C:membrane"/>
    <property type="evidence" value="ECO:0007669"/>
    <property type="project" value="UniProtKB-SubCell"/>
</dbReference>
<dbReference type="PANTHER" id="PTHR18966">
    <property type="entry name" value="IONOTROPIC GLUTAMATE RECEPTOR"/>
    <property type="match status" value="1"/>
</dbReference>
<proteinExistence type="predicted"/>
<gene>
    <name evidence="14" type="ORF">PHJA_002190600</name>
</gene>
<feature type="compositionally biased region" description="Basic and acidic residues" evidence="11">
    <location>
        <begin position="387"/>
        <end position="399"/>
    </location>
</feature>
<feature type="region of interest" description="Disordered" evidence="11">
    <location>
        <begin position="537"/>
        <end position="616"/>
    </location>
</feature>
<comment type="subcellular location">
    <subcellularLocation>
        <location evidence="1">Membrane</location>
        <topology evidence="1">Multi-pass membrane protein</topology>
    </subcellularLocation>
</comment>
<feature type="compositionally biased region" description="Acidic residues" evidence="11">
    <location>
        <begin position="544"/>
        <end position="564"/>
    </location>
</feature>
<dbReference type="Gene3D" id="1.10.287.70">
    <property type="match status" value="1"/>
</dbReference>
<dbReference type="Pfam" id="PF00497">
    <property type="entry name" value="SBP_bac_3"/>
    <property type="match status" value="1"/>
</dbReference>
<evidence type="ECO:0000256" key="5">
    <source>
        <dbReference type="ARBA" id="ARBA00023065"/>
    </source>
</evidence>
<reference evidence="14" key="1">
    <citation type="submission" date="2020-07" db="EMBL/GenBank/DDBJ databases">
        <title>Ethylene signaling mediates host invasion by parasitic plants.</title>
        <authorList>
            <person name="Yoshida S."/>
        </authorList>
    </citation>
    <scope>NUCLEOTIDE SEQUENCE</scope>
    <source>
        <strain evidence="14">Okayama</strain>
    </source>
</reference>
<feature type="transmembrane region" description="Helical" evidence="12">
    <location>
        <begin position="175"/>
        <end position="198"/>
    </location>
</feature>
<keyword evidence="10" id="KW-0407">Ion channel</keyword>
<evidence type="ECO:0000256" key="3">
    <source>
        <dbReference type="ARBA" id="ARBA00022692"/>
    </source>
</evidence>
<dbReference type="CDD" id="cd13686">
    <property type="entry name" value="GluR_Plant"/>
    <property type="match status" value="1"/>
</dbReference>
<keyword evidence="2" id="KW-0813">Transport</keyword>
<evidence type="ECO:0000256" key="8">
    <source>
        <dbReference type="ARBA" id="ARBA00023180"/>
    </source>
</evidence>
<keyword evidence="6 12" id="KW-0472">Membrane</keyword>
<dbReference type="Proteomes" id="UP000653305">
    <property type="component" value="Unassembled WGS sequence"/>
</dbReference>
<dbReference type="AlphaFoldDB" id="A0A830CZM8"/>
<sequence>MDTVYEEFKAKEKREFDEYYVARWQDIKRDPQTNAPIIDGYIIELFDAVMKELPYAVRFEYVPFATTGSRSYDNLTFQVSQGVFDAAVGDITTTAYRSQFVDFTVPFEEGGFTRTQNIQYEMPKDKPTFLEPFTTKLWLIVIALFIFTGMGLWILEHRVNEDFRGSRSEHVGERIVSNLARLVLVVWVFVVLILSSTYTARLSASLTTAKLRRENTDIDMLIRNGDSVGCREGSFIVEYLKNLGFGKSKIVTYNHSEGFDDAMSKGRIQAIFATMPYTNLFLSKYCNKYMKVGSPYSTQGFAFVFPKGSPLVADVSRAIIKLTDNNKKTEIKKRWIPNTACNVDEPDAPDVKRETIDLDRDFFQRISSSGASTWSKVRAMCKHFDQRDPKSFRSSRPNEEYGENESPNVHVYPDRHHRGMVVPVTSEELGRGIKLNFGQHVFDAVIRFATSRAPSSFCFPSLIFSLLENQGFRPHEADIFTRELEWFSLRGQHTTGAWVSSAPVLRAQVTLLNQQIGQLQALSDSFVEAHLLSRKKGGMRNEENDNDDDDAGDAIVVDGDDESAGDNAGVAEKCDAAELARLAKEKRKRTSKKNLKKMTARNEGTSLRRSKRTRTR</sequence>
<dbReference type="InterPro" id="IPR015683">
    <property type="entry name" value="Ionotropic_Glu_rcpt"/>
</dbReference>